<dbReference type="InterPro" id="IPR006043">
    <property type="entry name" value="NCS2"/>
</dbReference>
<dbReference type="NCBIfam" id="TIGR00801">
    <property type="entry name" value="ncs2"/>
    <property type="match status" value="1"/>
</dbReference>
<reference evidence="8 9" key="1">
    <citation type="journal article" date="2016" name="Genome Biol. Evol.">
        <title>Divergent and convergent evolution of fungal pathogenicity.</title>
        <authorList>
            <person name="Shang Y."/>
            <person name="Xiao G."/>
            <person name="Zheng P."/>
            <person name="Cen K."/>
            <person name="Zhan S."/>
            <person name="Wang C."/>
        </authorList>
    </citation>
    <scope>NUCLEOTIDE SEQUENCE [LARGE SCALE GENOMIC DNA]</scope>
    <source>
        <strain evidence="8 9">ARSEF 7405</strain>
    </source>
</reference>
<dbReference type="PROSITE" id="PS01116">
    <property type="entry name" value="XANTH_URACIL_PERMASE"/>
    <property type="match status" value="1"/>
</dbReference>
<evidence type="ECO:0000313" key="9">
    <source>
        <dbReference type="Proteomes" id="UP000242877"/>
    </source>
</evidence>
<evidence type="ECO:0000256" key="4">
    <source>
        <dbReference type="ARBA" id="ARBA00022692"/>
    </source>
</evidence>
<keyword evidence="3" id="KW-0813">Transport</keyword>
<dbReference type="OrthoDB" id="1641903at2759"/>
<feature type="transmembrane region" description="Helical" evidence="7">
    <location>
        <begin position="176"/>
        <end position="196"/>
    </location>
</feature>
<dbReference type="Pfam" id="PF00860">
    <property type="entry name" value="Xan_ur_permease"/>
    <property type="match status" value="1"/>
</dbReference>
<comment type="subcellular location">
    <subcellularLocation>
        <location evidence="1">Membrane</location>
        <topology evidence="1">Multi-pass membrane protein</topology>
    </subcellularLocation>
</comment>
<feature type="transmembrane region" description="Helical" evidence="7">
    <location>
        <begin position="415"/>
        <end position="438"/>
    </location>
</feature>
<dbReference type="GO" id="GO:0000324">
    <property type="term" value="C:fungal-type vacuole"/>
    <property type="evidence" value="ECO:0007669"/>
    <property type="project" value="TreeGrafter"/>
</dbReference>
<evidence type="ECO:0000256" key="5">
    <source>
        <dbReference type="ARBA" id="ARBA00022989"/>
    </source>
</evidence>
<organism evidence="8 9">
    <name type="scientific">Ascosphaera apis ARSEF 7405</name>
    <dbReference type="NCBI Taxonomy" id="392613"/>
    <lineage>
        <taxon>Eukaryota</taxon>
        <taxon>Fungi</taxon>
        <taxon>Dikarya</taxon>
        <taxon>Ascomycota</taxon>
        <taxon>Pezizomycotina</taxon>
        <taxon>Eurotiomycetes</taxon>
        <taxon>Eurotiomycetidae</taxon>
        <taxon>Onygenales</taxon>
        <taxon>Ascosphaeraceae</taxon>
        <taxon>Ascosphaera</taxon>
    </lineage>
</organism>
<dbReference type="EMBL" id="AZGZ01000029">
    <property type="protein sequence ID" value="KZZ87949.1"/>
    <property type="molecule type" value="Genomic_DNA"/>
</dbReference>
<protein>
    <submittedName>
        <fullName evidence="8">Purine permease</fullName>
    </submittedName>
</protein>
<keyword evidence="9" id="KW-1185">Reference proteome</keyword>
<name>A0A167VSL0_9EURO</name>
<dbReference type="PANTHER" id="PTHR42810:SF2">
    <property type="entry name" value="PURINE PERMEASE C1399.01C-RELATED"/>
    <property type="match status" value="1"/>
</dbReference>
<evidence type="ECO:0000313" key="8">
    <source>
        <dbReference type="EMBL" id="KZZ87949.1"/>
    </source>
</evidence>
<feature type="transmembrane region" description="Helical" evidence="7">
    <location>
        <begin position="208"/>
        <end position="226"/>
    </location>
</feature>
<sequence length="579" mass="62091">MEVPERKPNFLKKFGQDLHTTFCTRKGLVGDYNYAYLFRPNIPLIWKDQAPAPFFPLNVRMPVLLALLLGLQHALAMLAGVIVVPITIAGMANLDTDTQQYLVSTSLIVSGLLSIIQIARFWIRGTPYYIGTGMLTVVGSSFAIITIAQGAINQMYDNGYCPIDSDGKKLPCPKGYGAMIATSTVCALLEVLLSFVPSKFLRKAFPPLVTGPVVLLIGVHLIGSGLQDWAGGSGDCSSHPATGLYSMCPNVGAPQAAPWGSAKFIGLGFLVFFTIILCERYGSPIMRSCNIIIGLLVGCIVAAACGYFEHKTIDQAPVASFIWVKTFPLHIYPPVILPLLALYIVLMMEAIGDMTATSEVSRLDVSGPAFDSRIQGGLLGDGLIGIISGLMTVTPMSTFAQNNGVISLTKCANRWAGFCCCFFLVIMGIFSKFAAAIVSIPKPVLGGMTTFLFSSVAVAGLGITTRVPLTRRNRFILCGSMALGMGATLVPDWFSYVFTYQGDNKNLKGFYDAIVLVMESGFAVAGFVGMVLNGIISEEDDDGDSPMLLEGRHVNEAPIEIQLEEGAGTYVKPTPGDDE</sequence>
<comment type="similarity">
    <text evidence="2">Belongs to the nucleobase:cation symporter-2 (NCS2) (TC 2.A.40) family.</text>
</comment>
<dbReference type="VEuPathDB" id="FungiDB:AAP_05215"/>
<evidence type="ECO:0000256" key="6">
    <source>
        <dbReference type="ARBA" id="ARBA00023136"/>
    </source>
</evidence>
<feature type="transmembrane region" description="Helical" evidence="7">
    <location>
        <begin position="63"/>
        <end position="89"/>
    </location>
</feature>
<dbReference type="PANTHER" id="PTHR42810">
    <property type="entry name" value="PURINE PERMEASE C1399.01C-RELATED"/>
    <property type="match status" value="1"/>
</dbReference>
<dbReference type="InterPro" id="IPR006042">
    <property type="entry name" value="Xan_ur_permease"/>
</dbReference>
<feature type="transmembrane region" description="Helical" evidence="7">
    <location>
        <begin position="101"/>
        <end position="123"/>
    </location>
</feature>
<keyword evidence="4 7" id="KW-0812">Transmembrane</keyword>
<comment type="caution">
    <text evidence="8">The sequence shown here is derived from an EMBL/GenBank/DDBJ whole genome shotgun (WGS) entry which is preliminary data.</text>
</comment>
<proteinExistence type="inferred from homology"/>
<dbReference type="Proteomes" id="UP000242877">
    <property type="component" value="Unassembled WGS sequence"/>
</dbReference>
<feature type="transmembrane region" description="Helical" evidence="7">
    <location>
        <begin position="329"/>
        <end position="346"/>
    </location>
</feature>
<evidence type="ECO:0000256" key="3">
    <source>
        <dbReference type="ARBA" id="ARBA00022448"/>
    </source>
</evidence>
<dbReference type="GO" id="GO:0042907">
    <property type="term" value="F:xanthine transmembrane transporter activity"/>
    <property type="evidence" value="ECO:0007669"/>
    <property type="project" value="TreeGrafter"/>
</dbReference>
<feature type="transmembrane region" description="Helical" evidence="7">
    <location>
        <begin position="475"/>
        <end position="494"/>
    </location>
</feature>
<dbReference type="GO" id="GO:0005886">
    <property type="term" value="C:plasma membrane"/>
    <property type="evidence" value="ECO:0007669"/>
    <property type="project" value="TreeGrafter"/>
</dbReference>
<evidence type="ECO:0000256" key="2">
    <source>
        <dbReference type="ARBA" id="ARBA00008821"/>
    </source>
</evidence>
<keyword evidence="6 7" id="KW-0472">Membrane</keyword>
<feature type="transmembrane region" description="Helical" evidence="7">
    <location>
        <begin position="289"/>
        <end position="309"/>
    </location>
</feature>
<feature type="transmembrane region" description="Helical" evidence="7">
    <location>
        <begin position="514"/>
        <end position="536"/>
    </location>
</feature>
<feature type="transmembrane region" description="Helical" evidence="7">
    <location>
        <begin position="256"/>
        <end position="277"/>
    </location>
</feature>
<dbReference type="AlphaFoldDB" id="A0A167VSL0"/>
<keyword evidence="5 7" id="KW-1133">Transmembrane helix</keyword>
<evidence type="ECO:0000256" key="7">
    <source>
        <dbReference type="SAM" id="Phobius"/>
    </source>
</evidence>
<feature type="transmembrane region" description="Helical" evidence="7">
    <location>
        <begin position="135"/>
        <end position="156"/>
    </location>
</feature>
<evidence type="ECO:0000256" key="1">
    <source>
        <dbReference type="ARBA" id="ARBA00004141"/>
    </source>
</evidence>
<feature type="transmembrane region" description="Helical" evidence="7">
    <location>
        <begin position="444"/>
        <end position="463"/>
    </location>
</feature>
<accession>A0A167VSL0</accession>
<gene>
    <name evidence="8" type="ORF">AAP_05215</name>
</gene>